<evidence type="ECO:0000313" key="2">
    <source>
        <dbReference type="EMBL" id="HGZ44219.1"/>
    </source>
</evidence>
<sequence>MTAAAAWRLDHAVVVVEALAPAVEAWRAAGFTLTPGGRHDALPTENALVVFADGAYVELLAFRDAATAADLGALAAGPRWQRHLQGLSAVARRFLPRLVGPAGVADAALTGRPLARFAAEARRRGVALAGPVPMARERPDGVRLAWELVLPAAPHVPFFIEDRTPRTLRVPADGPARTHRNGARGIAAVRVRVPDVAAAALEMAALFDTAPAALPDGRALVAAGSATFVIEAGEPAGPCGVDLAGVAALPAAFEAAGVRGASPRE</sequence>
<dbReference type="PANTHER" id="PTHR40265:SF1">
    <property type="entry name" value="GLYOXALASE-LIKE DOMAIN-CONTAINING PROTEIN"/>
    <property type="match status" value="1"/>
</dbReference>
<organism evidence="2">
    <name type="scientific">Eiseniibacteriota bacterium</name>
    <dbReference type="NCBI Taxonomy" id="2212470"/>
    <lineage>
        <taxon>Bacteria</taxon>
        <taxon>Candidatus Eiseniibacteriota</taxon>
    </lineage>
</organism>
<comment type="caution">
    <text evidence="2">The sequence shown here is derived from an EMBL/GenBank/DDBJ whole genome shotgun (WGS) entry which is preliminary data.</text>
</comment>
<dbReference type="InterPro" id="IPR025870">
    <property type="entry name" value="Glyoxalase-like_dom"/>
</dbReference>
<name>A0A832I311_UNCEI</name>
<evidence type="ECO:0000259" key="1">
    <source>
        <dbReference type="Pfam" id="PF13468"/>
    </source>
</evidence>
<gene>
    <name evidence="2" type="ORF">ENR23_12540</name>
</gene>
<dbReference type="SUPFAM" id="SSF54593">
    <property type="entry name" value="Glyoxalase/Bleomycin resistance protein/Dihydroxybiphenyl dioxygenase"/>
    <property type="match status" value="1"/>
</dbReference>
<dbReference type="InterPro" id="IPR029068">
    <property type="entry name" value="Glyas_Bleomycin-R_OHBP_Dase"/>
</dbReference>
<feature type="domain" description="Glyoxalase-like" evidence="1">
    <location>
        <begin position="9"/>
        <end position="206"/>
    </location>
</feature>
<dbReference type="EMBL" id="DSQF01000025">
    <property type="protein sequence ID" value="HGZ44219.1"/>
    <property type="molecule type" value="Genomic_DNA"/>
</dbReference>
<dbReference type="AlphaFoldDB" id="A0A832I311"/>
<proteinExistence type="predicted"/>
<accession>A0A832I311</accession>
<dbReference type="PANTHER" id="PTHR40265">
    <property type="entry name" value="BLL2707 PROTEIN"/>
    <property type="match status" value="1"/>
</dbReference>
<reference evidence="2" key="1">
    <citation type="journal article" date="2020" name="mSystems">
        <title>Genome- and Community-Level Interaction Insights into Carbon Utilization and Element Cycling Functions of Hydrothermarchaeota in Hydrothermal Sediment.</title>
        <authorList>
            <person name="Zhou Z."/>
            <person name="Liu Y."/>
            <person name="Xu W."/>
            <person name="Pan J."/>
            <person name="Luo Z.H."/>
            <person name="Li M."/>
        </authorList>
    </citation>
    <scope>NUCLEOTIDE SEQUENCE [LARGE SCALE GENOMIC DNA]</scope>
    <source>
        <strain evidence="2">SpSt-381</strain>
    </source>
</reference>
<dbReference type="Gene3D" id="3.10.180.10">
    <property type="entry name" value="2,3-Dihydroxybiphenyl 1,2-Dioxygenase, domain 1"/>
    <property type="match status" value="1"/>
</dbReference>
<protein>
    <submittedName>
        <fullName evidence="2">VOC family protein</fullName>
    </submittedName>
</protein>
<dbReference type="Pfam" id="PF13468">
    <property type="entry name" value="Glyoxalase_3"/>
    <property type="match status" value="1"/>
</dbReference>